<evidence type="ECO:0000313" key="3">
    <source>
        <dbReference type="Proteomes" id="UP000734854"/>
    </source>
</evidence>
<dbReference type="Proteomes" id="UP000734854">
    <property type="component" value="Unassembled WGS sequence"/>
</dbReference>
<proteinExistence type="predicted"/>
<name>A0A8J5GTZ3_ZINOF</name>
<dbReference type="SUPFAM" id="SSF103511">
    <property type="entry name" value="Chlorophyll a-b binding protein"/>
    <property type="match status" value="1"/>
</dbReference>
<sequence length="148" mass="16590">MILKFERILHAAFWITSNRRKINEQEKSISIRCEQGTKENNGLNVWLGRFAMVGFATAITVEISTGKGLLEFQTDSQNPLDDFLMLPCTFFDFFPPSTRVARLYKIPITSFALQNFGFTAPIPTLALAATALVGVLTAFFIFQSASRD</sequence>
<feature type="transmembrane region" description="Helical" evidence="1">
    <location>
        <begin position="122"/>
        <end position="142"/>
    </location>
</feature>
<dbReference type="AlphaFoldDB" id="A0A8J5GTZ3"/>
<keyword evidence="1" id="KW-0812">Transmembrane</keyword>
<keyword evidence="1" id="KW-1133">Transmembrane helix</keyword>
<comment type="caution">
    <text evidence="2">The sequence shown here is derived from an EMBL/GenBank/DDBJ whole genome shotgun (WGS) entry which is preliminary data.</text>
</comment>
<organism evidence="2 3">
    <name type="scientific">Zingiber officinale</name>
    <name type="common">Ginger</name>
    <name type="synonym">Amomum zingiber</name>
    <dbReference type="NCBI Taxonomy" id="94328"/>
    <lineage>
        <taxon>Eukaryota</taxon>
        <taxon>Viridiplantae</taxon>
        <taxon>Streptophyta</taxon>
        <taxon>Embryophyta</taxon>
        <taxon>Tracheophyta</taxon>
        <taxon>Spermatophyta</taxon>
        <taxon>Magnoliopsida</taxon>
        <taxon>Liliopsida</taxon>
        <taxon>Zingiberales</taxon>
        <taxon>Zingiberaceae</taxon>
        <taxon>Zingiber</taxon>
    </lineage>
</organism>
<gene>
    <name evidence="2" type="ORF">ZIOFF_030866</name>
</gene>
<accession>A0A8J5GTZ3</accession>
<evidence type="ECO:0000256" key="1">
    <source>
        <dbReference type="SAM" id="Phobius"/>
    </source>
</evidence>
<keyword evidence="1" id="KW-0472">Membrane</keyword>
<keyword evidence="3" id="KW-1185">Reference proteome</keyword>
<reference evidence="2 3" key="1">
    <citation type="submission" date="2020-08" db="EMBL/GenBank/DDBJ databases">
        <title>Plant Genome Project.</title>
        <authorList>
            <person name="Zhang R.-G."/>
        </authorList>
    </citation>
    <scope>NUCLEOTIDE SEQUENCE [LARGE SCALE GENOMIC DNA]</scope>
    <source>
        <tissue evidence="2">Rhizome</tissue>
    </source>
</reference>
<dbReference type="EMBL" id="JACMSC010000008">
    <property type="protein sequence ID" value="KAG6512737.1"/>
    <property type="molecule type" value="Genomic_DNA"/>
</dbReference>
<protein>
    <submittedName>
        <fullName evidence="2">Uncharacterized protein</fullName>
    </submittedName>
</protein>
<evidence type="ECO:0000313" key="2">
    <source>
        <dbReference type="EMBL" id="KAG6512737.1"/>
    </source>
</evidence>